<keyword evidence="2" id="KW-1185">Reference proteome</keyword>
<accession>A0A9N9F2J4</accession>
<name>A0A9N9F2J4_9GLOM</name>
<dbReference type="Proteomes" id="UP000789759">
    <property type="component" value="Unassembled WGS sequence"/>
</dbReference>
<reference evidence="1" key="1">
    <citation type="submission" date="2021-06" db="EMBL/GenBank/DDBJ databases">
        <authorList>
            <person name="Kallberg Y."/>
            <person name="Tangrot J."/>
            <person name="Rosling A."/>
        </authorList>
    </citation>
    <scope>NUCLEOTIDE SEQUENCE</scope>
    <source>
        <strain evidence="1">FL966</strain>
    </source>
</reference>
<proteinExistence type="predicted"/>
<dbReference type="AlphaFoldDB" id="A0A9N9F2J4"/>
<sequence>MVLILSGNPLALGGENTSVEWVPTFLICSGLCCNKLCLKEELKMADDKVIIENFCPVYFP</sequence>
<organism evidence="1 2">
    <name type="scientific">Cetraspora pellucida</name>
    <dbReference type="NCBI Taxonomy" id="1433469"/>
    <lineage>
        <taxon>Eukaryota</taxon>
        <taxon>Fungi</taxon>
        <taxon>Fungi incertae sedis</taxon>
        <taxon>Mucoromycota</taxon>
        <taxon>Glomeromycotina</taxon>
        <taxon>Glomeromycetes</taxon>
        <taxon>Diversisporales</taxon>
        <taxon>Gigasporaceae</taxon>
        <taxon>Cetraspora</taxon>
    </lineage>
</organism>
<evidence type="ECO:0000313" key="1">
    <source>
        <dbReference type="EMBL" id="CAG8504143.1"/>
    </source>
</evidence>
<dbReference type="EMBL" id="CAJVQA010001141">
    <property type="protein sequence ID" value="CAG8504143.1"/>
    <property type="molecule type" value="Genomic_DNA"/>
</dbReference>
<protein>
    <submittedName>
        <fullName evidence="1">3246_t:CDS:1</fullName>
    </submittedName>
</protein>
<gene>
    <name evidence="1" type="ORF">CPELLU_LOCUS2597</name>
</gene>
<evidence type="ECO:0000313" key="2">
    <source>
        <dbReference type="Proteomes" id="UP000789759"/>
    </source>
</evidence>
<comment type="caution">
    <text evidence="1">The sequence shown here is derived from an EMBL/GenBank/DDBJ whole genome shotgun (WGS) entry which is preliminary data.</text>
</comment>